<keyword evidence="1" id="KW-0472">Membrane</keyword>
<dbReference type="Proteomes" id="UP000767327">
    <property type="component" value="Unassembled WGS sequence"/>
</dbReference>
<proteinExistence type="predicted"/>
<name>A0A971IDP0_9BIFI</name>
<comment type="caution">
    <text evidence="2">The sequence shown here is derived from an EMBL/GenBank/DDBJ whole genome shotgun (WGS) entry which is preliminary data.</text>
</comment>
<dbReference type="RefSeq" id="WP_034252030.1">
    <property type="nucleotide sequence ID" value="NZ_JAAXZR010000025.1"/>
</dbReference>
<sequence>MTYNPAYSVIAILVGMLLFVLWWVFLYFFLSAVVKRGIDRSVLRDQTDDLEEYHRNMVALESQKLDLMRFEAQLAQDRSQETAAFPPAHQ</sequence>
<keyword evidence="1" id="KW-1133">Transmembrane helix</keyword>
<evidence type="ECO:0000313" key="3">
    <source>
        <dbReference type="Proteomes" id="UP000767327"/>
    </source>
</evidence>
<gene>
    <name evidence="2" type="ORF">GXW98_07710</name>
</gene>
<reference evidence="2" key="2">
    <citation type="submission" date="2020-01" db="EMBL/GenBank/DDBJ databases">
        <authorList>
            <person name="Campanaro S."/>
        </authorList>
    </citation>
    <scope>NUCLEOTIDE SEQUENCE</scope>
    <source>
        <strain evidence="2">AS01afH2WH_6</strain>
    </source>
</reference>
<organism evidence="2 3">
    <name type="scientific">Bifidobacterium crudilactis</name>
    <dbReference type="NCBI Taxonomy" id="327277"/>
    <lineage>
        <taxon>Bacteria</taxon>
        <taxon>Bacillati</taxon>
        <taxon>Actinomycetota</taxon>
        <taxon>Actinomycetes</taxon>
        <taxon>Bifidobacteriales</taxon>
        <taxon>Bifidobacteriaceae</taxon>
        <taxon>Bifidobacterium</taxon>
    </lineage>
</organism>
<reference evidence="2" key="1">
    <citation type="journal article" date="2020" name="Biotechnol. Biofuels">
        <title>New insights from the biogas microbiome by comprehensive genome-resolved metagenomics of nearly 1600 species originating from multiple anaerobic digesters.</title>
        <authorList>
            <person name="Campanaro S."/>
            <person name="Treu L."/>
            <person name="Rodriguez-R L.M."/>
            <person name="Kovalovszki A."/>
            <person name="Ziels R.M."/>
            <person name="Maus I."/>
            <person name="Zhu X."/>
            <person name="Kougias P.G."/>
            <person name="Basile A."/>
            <person name="Luo G."/>
            <person name="Schluter A."/>
            <person name="Konstantinidis K.T."/>
            <person name="Angelidaki I."/>
        </authorList>
    </citation>
    <scope>NUCLEOTIDE SEQUENCE</scope>
    <source>
        <strain evidence="2">AS01afH2WH_6</strain>
    </source>
</reference>
<dbReference type="GeneID" id="78114916"/>
<accession>A0A971IDP0</accession>
<feature type="transmembrane region" description="Helical" evidence="1">
    <location>
        <begin position="6"/>
        <end position="30"/>
    </location>
</feature>
<evidence type="ECO:0000256" key="1">
    <source>
        <dbReference type="SAM" id="Phobius"/>
    </source>
</evidence>
<protein>
    <submittedName>
        <fullName evidence="2">Uncharacterized protein</fullName>
    </submittedName>
</protein>
<evidence type="ECO:0000313" key="2">
    <source>
        <dbReference type="EMBL" id="NLT80152.1"/>
    </source>
</evidence>
<dbReference type="AlphaFoldDB" id="A0A971IDP0"/>
<keyword evidence="1" id="KW-0812">Transmembrane</keyword>
<dbReference type="EMBL" id="JAAXZR010000025">
    <property type="protein sequence ID" value="NLT80152.1"/>
    <property type="molecule type" value="Genomic_DNA"/>
</dbReference>